<dbReference type="GO" id="GO:0003729">
    <property type="term" value="F:mRNA binding"/>
    <property type="evidence" value="ECO:0007669"/>
    <property type="project" value="InterPro"/>
</dbReference>
<dbReference type="InterPro" id="IPR012933">
    <property type="entry name" value="HicA_mRNA_interferase"/>
</dbReference>
<organism evidence="8 9">
    <name type="scientific">Desulfobotulus mexicanus</name>
    <dbReference type="NCBI Taxonomy" id="2586642"/>
    <lineage>
        <taxon>Bacteria</taxon>
        <taxon>Pseudomonadati</taxon>
        <taxon>Thermodesulfobacteriota</taxon>
        <taxon>Desulfobacteria</taxon>
        <taxon>Desulfobacterales</taxon>
        <taxon>Desulfobacteraceae</taxon>
        <taxon>Desulfobotulus</taxon>
    </lineage>
</organism>
<name>A0A5S5MEU9_9BACT</name>
<evidence type="ECO:0000256" key="7">
    <source>
        <dbReference type="ARBA" id="ARBA00023016"/>
    </source>
</evidence>
<keyword evidence="4" id="KW-0255">Endonuclease</keyword>
<dbReference type="SUPFAM" id="SSF54786">
    <property type="entry name" value="YcfA/nrd intein domain"/>
    <property type="match status" value="1"/>
</dbReference>
<evidence type="ECO:0000256" key="6">
    <source>
        <dbReference type="ARBA" id="ARBA00022884"/>
    </source>
</evidence>
<keyword evidence="7" id="KW-0346">Stress response</keyword>
<evidence type="ECO:0000256" key="1">
    <source>
        <dbReference type="ARBA" id="ARBA00006620"/>
    </source>
</evidence>
<keyword evidence="9" id="KW-1185">Reference proteome</keyword>
<keyword evidence="3" id="KW-0540">Nuclease</keyword>
<dbReference type="OrthoDB" id="9810412at2"/>
<dbReference type="Proteomes" id="UP000321899">
    <property type="component" value="Unassembled WGS sequence"/>
</dbReference>
<evidence type="ECO:0000313" key="9">
    <source>
        <dbReference type="Proteomes" id="UP000321899"/>
    </source>
</evidence>
<gene>
    <name evidence="8" type="ORF">FIM25_10640</name>
</gene>
<keyword evidence="2" id="KW-1277">Toxin-antitoxin system</keyword>
<dbReference type="AlphaFoldDB" id="A0A5S5MEU9"/>
<dbReference type="Gene3D" id="3.30.920.30">
    <property type="entry name" value="Hypothetical protein"/>
    <property type="match status" value="1"/>
</dbReference>
<comment type="caution">
    <text evidence="8">The sequence shown here is derived from an EMBL/GenBank/DDBJ whole genome shotgun (WGS) entry which is preliminary data.</text>
</comment>
<dbReference type="Pfam" id="PF07927">
    <property type="entry name" value="HicA_toxin"/>
    <property type="match status" value="1"/>
</dbReference>
<keyword evidence="6" id="KW-0694">RNA-binding</keyword>
<evidence type="ECO:0000256" key="5">
    <source>
        <dbReference type="ARBA" id="ARBA00022801"/>
    </source>
</evidence>
<accession>A0A5S5MEU9</accession>
<keyword evidence="5" id="KW-0378">Hydrolase</keyword>
<dbReference type="EMBL" id="VDMB01000013">
    <property type="protein sequence ID" value="TYT74220.1"/>
    <property type="molecule type" value="Genomic_DNA"/>
</dbReference>
<evidence type="ECO:0000256" key="2">
    <source>
        <dbReference type="ARBA" id="ARBA00022649"/>
    </source>
</evidence>
<protein>
    <submittedName>
        <fullName evidence="8">Addiction module toxin, HicA family</fullName>
    </submittedName>
</protein>
<sequence>MPEYPRLTAKEAEKLLLRSGFILDRQKGSHRIYINKTFRMVLPCHTGEILHPKIIKQLFDVIQEAENKT</sequence>
<dbReference type="InterPro" id="IPR038570">
    <property type="entry name" value="HicA_sf"/>
</dbReference>
<proteinExistence type="inferred from homology"/>
<dbReference type="GO" id="GO:0004519">
    <property type="term" value="F:endonuclease activity"/>
    <property type="evidence" value="ECO:0007669"/>
    <property type="project" value="UniProtKB-KW"/>
</dbReference>
<evidence type="ECO:0000313" key="8">
    <source>
        <dbReference type="EMBL" id="TYT74220.1"/>
    </source>
</evidence>
<evidence type="ECO:0000256" key="4">
    <source>
        <dbReference type="ARBA" id="ARBA00022759"/>
    </source>
</evidence>
<evidence type="ECO:0000256" key="3">
    <source>
        <dbReference type="ARBA" id="ARBA00022722"/>
    </source>
</evidence>
<comment type="similarity">
    <text evidence="1">Belongs to the HicA mRNA interferase family.</text>
</comment>
<dbReference type="RefSeq" id="WP_139449083.1">
    <property type="nucleotide sequence ID" value="NZ_VDMB01000013.1"/>
</dbReference>
<dbReference type="GO" id="GO:0016787">
    <property type="term" value="F:hydrolase activity"/>
    <property type="evidence" value="ECO:0007669"/>
    <property type="project" value="UniProtKB-KW"/>
</dbReference>
<reference evidence="8 9" key="1">
    <citation type="submission" date="2019-06" db="EMBL/GenBank/DDBJ databases">
        <title>Desulfobotulus mexicanus sp. nov., a novel sulfate-reducing bacterium isolated from the sediment of an alkaline crater lake in Mexico.</title>
        <authorList>
            <person name="Hirschler-Rea A."/>
        </authorList>
    </citation>
    <scope>NUCLEOTIDE SEQUENCE [LARGE SCALE GENOMIC DNA]</scope>
    <source>
        <strain evidence="8 9">PAR22N</strain>
    </source>
</reference>